<sequence length="143" mass="15558">MEIRRSDKPRPALLHRHYRSGALLLPCPPLILVRHRVQAADDESSTTSGRTSCNAAESIAPLEKALSTLPATPSVRASPLPTIVLGLLVLYTLYCLRAVQNSLLQLHGRLDTLEETLVAQASATCPTELVHSVLRALEAVVRH</sequence>
<evidence type="ECO:0000313" key="1">
    <source>
        <dbReference type="EMBL" id="KDO32924.1"/>
    </source>
</evidence>
<proteinExistence type="predicted"/>
<dbReference type="KEGG" id="spar:SPRG_02617"/>
<dbReference type="RefSeq" id="XP_012196571.1">
    <property type="nucleotide sequence ID" value="XM_012341181.1"/>
</dbReference>
<dbReference type="GeneID" id="24125160"/>
<protein>
    <submittedName>
        <fullName evidence="1">Uncharacterized protein</fullName>
    </submittedName>
</protein>
<evidence type="ECO:0000313" key="2">
    <source>
        <dbReference type="Proteomes" id="UP000030745"/>
    </source>
</evidence>
<gene>
    <name evidence="1" type="ORF">SPRG_02617</name>
</gene>
<reference evidence="1 2" key="1">
    <citation type="journal article" date="2013" name="PLoS Genet.">
        <title>Distinctive expansion of potential virulence genes in the genome of the oomycete fish pathogen Saprolegnia parasitica.</title>
        <authorList>
            <person name="Jiang R.H."/>
            <person name="de Bruijn I."/>
            <person name="Haas B.J."/>
            <person name="Belmonte R."/>
            <person name="Lobach L."/>
            <person name="Christie J."/>
            <person name="van den Ackerveken G."/>
            <person name="Bottin A."/>
            <person name="Bulone V."/>
            <person name="Diaz-Moreno S.M."/>
            <person name="Dumas B."/>
            <person name="Fan L."/>
            <person name="Gaulin E."/>
            <person name="Govers F."/>
            <person name="Grenville-Briggs L.J."/>
            <person name="Horner N.R."/>
            <person name="Levin J.Z."/>
            <person name="Mammella M."/>
            <person name="Meijer H.J."/>
            <person name="Morris P."/>
            <person name="Nusbaum C."/>
            <person name="Oome S."/>
            <person name="Phillips A.J."/>
            <person name="van Rooyen D."/>
            <person name="Rzeszutek E."/>
            <person name="Saraiva M."/>
            <person name="Secombes C.J."/>
            <person name="Seidl M.F."/>
            <person name="Snel B."/>
            <person name="Stassen J.H."/>
            <person name="Sykes S."/>
            <person name="Tripathy S."/>
            <person name="van den Berg H."/>
            <person name="Vega-Arreguin J.C."/>
            <person name="Wawra S."/>
            <person name="Young S.K."/>
            <person name="Zeng Q."/>
            <person name="Dieguez-Uribeondo J."/>
            <person name="Russ C."/>
            <person name="Tyler B.M."/>
            <person name="van West P."/>
        </authorList>
    </citation>
    <scope>NUCLEOTIDE SEQUENCE [LARGE SCALE GENOMIC DNA]</scope>
    <source>
        <strain evidence="1 2">CBS 223.65</strain>
    </source>
</reference>
<organism evidence="1 2">
    <name type="scientific">Saprolegnia parasitica (strain CBS 223.65)</name>
    <dbReference type="NCBI Taxonomy" id="695850"/>
    <lineage>
        <taxon>Eukaryota</taxon>
        <taxon>Sar</taxon>
        <taxon>Stramenopiles</taxon>
        <taxon>Oomycota</taxon>
        <taxon>Saprolegniomycetes</taxon>
        <taxon>Saprolegniales</taxon>
        <taxon>Saprolegniaceae</taxon>
        <taxon>Saprolegnia</taxon>
    </lineage>
</organism>
<dbReference type="EMBL" id="KK583194">
    <property type="protein sequence ID" value="KDO32924.1"/>
    <property type="molecule type" value="Genomic_DNA"/>
</dbReference>
<name>A0A067CQE0_SAPPC</name>
<dbReference type="Proteomes" id="UP000030745">
    <property type="component" value="Unassembled WGS sequence"/>
</dbReference>
<dbReference type="VEuPathDB" id="FungiDB:SPRG_02617"/>
<accession>A0A067CQE0</accession>
<keyword evidence="2" id="KW-1185">Reference proteome</keyword>
<dbReference type="AlphaFoldDB" id="A0A067CQE0"/>